<accession>A0A401QDS3</accession>
<dbReference type="Proteomes" id="UP000288216">
    <property type="component" value="Unassembled WGS sequence"/>
</dbReference>
<dbReference type="OrthoDB" id="63267at2759"/>
<keyword evidence="5" id="KW-0067">ATP-binding</keyword>
<keyword evidence="4" id="KW-0418">Kinase</keyword>
<evidence type="ECO:0000256" key="5">
    <source>
        <dbReference type="ARBA" id="ARBA00022840"/>
    </source>
</evidence>
<sequence length="77" mass="8889">VLLAKHKIDGKFYAIKVLHKKVILKKKEQKHIMAERNVLLKNAKHPFLVGLHYSFQTTDKLYFVLDFINGGEVSIAI</sequence>
<keyword evidence="3" id="KW-0547">Nucleotide-binding</keyword>
<evidence type="ECO:0000256" key="2">
    <source>
        <dbReference type="ARBA" id="ARBA00022679"/>
    </source>
</evidence>
<comment type="caution">
    <text evidence="7">The sequence shown here is derived from an EMBL/GenBank/DDBJ whole genome shotgun (WGS) entry which is preliminary data.</text>
</comment>
<dbReference type="InterPro" id="IPR000719">
    <property type="entry name" value="Prot_kinase_dom"/>
</dbReference>
<organism evidence="7 8">
    <name type="scientific">Scyliorhinus torazame</name>
    <name type="common">Cloudy catshark</name>
    <name type="synonym">Catulus torazame</name>
    <dbReference type="NCBI Taxonomy" id="75743"/>
    <lineage>
        <taxon>Eukaryota</taxon>
        <taxon>Metazoa</taxon>
        <taxon>Chordata</taxon>
        <taxon>Craniata</taxon>
        <taxon>Vertebrata</taxon>
        <taxon>Chondrichthyes</taxon>
        <taxon>Elasmobranchii</taxon>
        <taxon>Galeomorphii</taxon>
        <taxon>Galeoidea</taxon>
        <taxon>Carcharhiniformes</taxon>
        <taxon>Scyliorhinidae</taxon>
        <taxon>Scyliorhinus</taxon>
    </lineage>
</organism>
<evidence type="ECO:0000313" key="8">
    <source>
        <dbReference type="Proteomes" id="UP000288216"/>
    </source>
</evidence>
<evidence type="ECO:0000259" key="6">
    <source>
        <dbReference type="PROSITE" id="PS50011"/>
    </source>
</evidence>
<dbReference type="GO" id="GO:0004674">
    <property type="term" value="F:protein serine/threonine kinase activity"/>
    <property type="evidence" value="ECO:0007669"/>
    <property type="project" value="UniProtKB-KW"/>
</dbReference>
<proteinExistence type="predicted"/>
<dbReference type="Gene3D" id="3.30.200.20">
    <property type="entry name" value="Phosphorylase Kinase, domain 1"/>
    <property type="match status" value="1"/>
</dbReference>
<evidence type="ECO:0000256" key="1">
    <source>
        <dbReference type="ARBA" id="ARBA00022527"/>
    </source>
</evidence>
<dbReference type="STRING" id="75743.A0A401QDS3"/>
<gene>
    <name evidence="7" type="ORF">scyTo_0024280</name>
</gene>
<keyword evidence="2" id="KW-0808">Transferase</keyword>
<dbReference type="InterPro" id="IPR011009">
    <property type="entry name" value="Kinase-like_dom_sf"/>
</dbReference>
<evidence type="ECO:0000313" key="7">
    <source>
        <dbReference type="EMBL" id="GCB83521.1"/>
    </source>
</evidence>
<reference evidence="7 8" key="1">
    <citation type="journal article" date="2018" name="Nat. Ecol. Evol.">
        <title>Shark genomes provide insights into elasmobranch evolution and the origin of vertebrates.</title>
        <authorList>
            <person name="Hara Y"/>
            <person name="Yamaguchi K"/>
            <person name="Onimaru K"/>
            <person name="Kadota M"/>
            <person name="Koyanagi M"/>
            <person name="Keeley SD"/>
            <person name="Tatsumi K"/>
            <person name="Tanaka K"/>
            <person name="Motone F"/>
            <person name="Kageyama Y"/>
            <person name="Nozu R"/>
            <person name="Adachi N"/>
            <person name="Nishimura O"/>
            <person name="Nakagawa R"/>
            <person name="Tanegashima C"/>
            <person name="Kiyatake I"/>
            <person name="Matsumoto R"/>
            <person name="Murakumo K"/>
            <person name="Nishida K"/>
            <person name="Terakita A"/>
            <person name="Kuratani S"/>
            <person name="Sato K"/>
            <person name="Hyodo S Kuraku.S."/>
        </authorList>
    </citation>
    <scope>NUCLEOTIDE SEQUENCE [LARGE SCALE GENOMIC DNA]</scope>
</reference>
<dbReference type="AlphaFoldDB" id="A0A401QDS3"/>
<dbReference type="PROSITE" id="PS50011">
    <property type="entry name" value="PROTEIN_KINASE_DOM"/>
    <property type="match status" value="1"/>
</dbReference>
<dbReference type="Pfam" id="PF00069">
    <property type="entry name" value="Pkinase"/>
    <property type="match status" value="1"/>
</dbReference>
<feature type="domain" description="Protein kinase" evidence="6">
    <location>
        <begin position="1"/>
        <end position="77"/>
    </location>
</feature>
<dbReference type="GO" id="GO:0005524">
    <property type="term" value="F:ATP binding"/>
    <property type="evidence" value="ECO:0007669"/>
    <property type="project" value="UniProtKB-KW"/>
</dbReference>
<evidence type="ECO:0000256" key="3">
    <source>
        <dbReference type="ARBA" id="ARBA00022741"/>
    </source>
</evidence>
<evidence type="ECO:0000256" key="4">
    <source>
        <dbReference type="ARBA" id="ARBA00022777"/>
    </source>
</evidence>
<dbReference type="SUPFAM" id="SSF56112">
    <property type="entry name" value="Protein kinase-like (PK-like)"/>
    <property type="match status" value="1"/>
</dbReference>
<dbReference type="EMBL" id="BFAA01042584">
    <property type="protein sequence ID" value="GCB83521.1"/>
    <property type="molecule type" value="Genomic_DNA"/>
</dbReference>
<name>A0A401QDS3_SCYTO</name>
<dbReference type="PANTHER" id="PTHR24351">
    <property type="entry name" value="RIBOSOMAL PROTEIN S6 KINASE"/>
    <property type="match status" value="1"/>
</dbReference>
<feature type="non-terminal residue" evidence="7">
    <location>
        <position position="1"/>
    </location>
</feature>
<keyword evidence="8" id="KW-1185">Reference proteome</keyword>
<protein>
    <recommendedName>
        <fullName evidence="6">Protein kinase domain-containing protein</fullName>
    </recommendedName>
</protein>
<keyword evidence="1" id="KW-0723">Serine/threonine-protein kinase</keyword>